<dbReference type="Pfam" id="PF22513">
    <property type="entry name" value="FitA-like_RHH"/>
    <property type="match status" value="1"/>
</dbReference>
<comment type="caution">
    <text evidence="2">The sequence shown here is derived from an EMBL/GenBank/DDBJ whole genome shotgun (WGS) entry which is preliminary data.</text>
</comment>
<sequence>MATLTIRKLDDSVKAKLRIRAAEHGRSMEEEAREILSDAIAPSPVPREMNMADRIRRRFAPLGGVELNLPERLMAREPVDFSGPEYGTYDDE</sequence>
<dbReference type="OrthoDB" id="129796at2"/>
<dbReference type="AlphaFoldDB" id="A0A372IS86"/>
<gene>
    <name evidence="2" type="ORF">D0Y96_06630</name>
</gene>
<feature type="domain" description="Antitoxin FitA-like ribbon-helix-helix" evidence="1">
    <location>
        <begin position="2"/>
        <end position="39"/>
    </location>
</feature>
<keyword evidence="3" id="KW-1185">Reference proteome</keyword>
<dbReference type="Proteomes" id="UP000264702">
    <property type="component" value="Unassembled WGS sequence"/>
</dbReference>
<reference evidence="2 3" key="1">
    <citation type="submission" date="2018-08" db="EMBL/GenBank/DDBJ databases">
        <title>Acidipila sp. 4G-K13, an acidobacterium isolated from forest soil.</title>
        <authorList>
            <person name="Gao Z.-H."/>
            <person name="Qiu L.-H."/>
        </authorList>
    </citation>
    <scope>NUCLEOTIDE SEQUENCE [LARGE SCALE GENOMIC DNA]</scope>
    <source>
        <strain evidence="2 3">4G-K13</strain>
    </source>
</reference>
<evidence type="ECO:0000313" key="3">
    <source>
        <dbReference type="Proteomes" id="UP000264702"/>
    </source>
</evidence>
<protein>
    <submittedName>
        <fullName evidence="2">Plasmid stabilization protein</fullName>
    </submittedName>
</protein>
<evidence type="ECO:0000259" key="1">
    <source>
        <dbReference type="Pfam" id="PF22513"/>
    </source>
</evidence>
<dbReference type="GO" id="GO:0006355">
    <property type="term" value="P:regulation of DNA-templated transcription"/>
    <property type="evidence" value="ECO:0007669"/>
    <property type="project" value="InterPro"/>
</dbReference>
<dbReference type="Gene3D" id="1.10.1220.10">
    <property type="entry name" value="Met repressor-like"/>
    <property type="match status" value="1"/>
</dbReference>
<dbReference type="SUPFAM" id="SSF47598">
    <property type="entry name" value="Ribbon-helix-helix"/>
    <property type="match status" value="1"/>
</dbReference>
<organism evidence="2 3">
    <name type="scientific">Paracidobacterium acidisoli</name>
    <dbReference type="NCBI Taxonomy" id="2303751"/>
    <lineage>
        <taxon>Bacteria</taxon>
        <taxon>Pseudomonadati</taxon>
        <taxon>Acidobacteriota</taxon>
        <taxon>Terriglobia</taxon>
        <taxon>Terriglobales</taxon>
        <taxon>Acidobacteriaceae</taxon>
        <taxon>Paracidobacterium</taxon>
    </lineage>
</organism>
<proteinExistence type="predicted"/>
<dbReference type="InterPro" id="IPR013321">
    <property type="entry name" value="Arc_rbn_hlx_hlx"/>
</dbReference>
<dbReference type="RefSeq" id="WP_117298533.1">
    <property type="nucleotide sequence ID" value="NZ_QVQT02000002.1"/>
</dbReference>
<dbReference type="InterPro" id="IPR010985">
    <property type="entry name" value="Ribbon_hlx_hlx"/>
</dbReference>
<dbReference type="EMBL" id="QVQT01000002">
    <property type="protein sequence ID" value="RFU17785.1"/>
    <property type="molecule type" value="Genomic_DNA"/>
</dbReference>
<evidence type="ECO:0000313" key="2">
    <source>
        <dbReference type="EMBL" id="RFU17785.1"/>
    </source>
</evidence>
<accession>A0A372IS86</accession>
<name>A0A372IS86_9BACT</name>
<dbReference type="InterPro" id="IPR053853">
    <property type="entry name" value="FitA-like_RHH"/>
</dbReference>